<proteinExistence type="predicted"/>
<dbReference type="AlphaFoldDB" id="A0AAN7ZB47"/>
<accession>A0AAN7ZB47</accession>
<gene>
    <name evidence="1" type="ORF">RRF57_008002</name>
</gene>
<evidence type="ECO:0000313" key="1">
    <source>
        <dbReference type="EMBL" id="KAK5632288.1"/>
    </source>
</evidence>
<dbReference type="EMBL" id="JAWHQM010000024">
    <property type="protein sequence ID" value="KAK5632288.1"/>
    <property type="molecule type" value="Genomic_DNA"/>
</dbReference>
<sequence length="62" mass="7199">MGRRSAGEEERGGMMPVTLWLRRTDRRQGWRAFILAWLSVQEEPVLPFARAGIGHLMRFEAD</sequence>
<evidence type="ECO:0000313" key="2">
    <source>
        <dbReference type="Proteomes" id="UP001305414"/>
    </source>
</evidence>
<protein>
    <submittedName>
        <fullName evidence="1">Uncharacterized protein</fullName>
    </submittedName>
</protein>
<organism evidence="1 2">
    <name type="scientific">Xylaria bambusicola</name>
    <dbReference type="NCBI Taxonomy" id="326684"/>
    <lineage>
        <taxon>Eukaryota</taxon>
        <taxon>Fungi</taxon>
        <taxon>Dikarya</taxon>
        <taxon>Ascomycota</taxon>
        <taxon>Pezizomycotina</taxon>
        <taxon>Sordariomycetes</taxon>
        <taxon>Xylariomycetidae</taxon>
        <taxon>Xylariales</taxon>
        <taxon>Xylariaceae</taxon>
        <taxon>Xylaria</taxon>
    </lineage>
</organism>
<keyword evidence="2" id="KW-1185">Reference proteome</keyword>
<comment type="caution">
    <text evidence="1">The sequence shown here is derived from an EMBL/GenBank/DDBJ whole genome shotgun (WGS) entry which is preliminary data.</text>
</comment>
<reference evidence="1 2" key="1">
    <citation type="submission" date="2023-10" db="EMBL/GenBank/DDBJ databases">
        <title>Draft genome sequence of Xylaria bambusicola isolate GMP-LS, the root and basal stem rot pathogen of sugarcane in Indonesia.</title>
        <authorList>
            <person name="Selvaraj P."/>
            <person name="Muralishankar V."/>
            <person name="Muruganantham S."/>
            <person name="Sp S."/>
            <person name="Haryani S."/>
            <person name="Lau K.J.X."/>
            <person name="Naqvi N.I."/>
        </authorList>
    </citation>
    <scope>NUCLEOTIDE SEQUENCE [LARGE SCALE GENOMIC DNA]</scope>
    <source>
        <strain evidence="1">GMP-LS</strain>
    </source>
</reference>
<dbReference type="Proteomes" id="UP001305414">
    <property type="component" value="Unassembled WGS sequence"/>
</dbReference>
<name>A0AAN7ZB47_9PEZI</name>